<organism evidence="1 2">
    <name type="scientific">Phlebia brevispora</name>
    <dbReference type="NCBI Taxonomy" id="194682"/>
    <lineage>
        <taxon>Eukaryota</taxon>
        <taxon>Fungi</taxon>
        <taxon>Dikarya</taxon>
        <taxon>Basidiomycota</taxon>
        <taxon>Agaricomycotina</taxon>
        <taxon>Agaricomycetes</taxon>
        <taxon>Polyporales</taxon>
        <taxon>Meruliaceae</taxon>
        <taxon>Phlebia</taxon>
    </lineage>
</organism>
<gene>
    <name evidence="1" type="ORF">NM688_g4149</name>
</gene>
<evidence type="ECO:0000313" key="2">
    <source>
        <dbReference type="Proteomes" id="UP001148662"/>
    </source>
</evidence>
<comment type="caution">
    <text evidence="1">The sequence shown here is derived from an EMBL/GenBank/DDBJ whole genome shotgun (WGS) entry which is preliminary data.</text>
</comment>
<dbReference type="EMBL" id="JANHOG010000661">
    <property type="protein sequence ID" value="KAJ3552438.1"/>
    <property type="molecule type" value="Genomic_DNA"/>
</dbReference>
<name>A0ACC1T3Y7_9APHY</name>
<dbReference type="Proteomes" id="UP001148662">
    <property type="component" value="Unassembled WGS sequence"/>
</dbReference>
<reference evidence="1" key="1">
    <citation type="submission" date="2022-07" db="EMBL/GenBank/DDBJ databases">
        <title>Genome Sequence of Phlebia brevispora.</title>
        <authorList>
            <person name="Buettner E."/>
        </authorList>
    </citation>
    <scope>NUCLEOTIDE SEQUENCE</scope>
    <source>
        <strain evidence="1">MPL23</strain>
    </source>
</reference>
<accession>A0ACC1T3Y7</accession>
<protein>
    <submittedName>
        <fullName evidence="1">Uncharacterized protein</fullName>
    </submittedName>
</protein>
<keyword evidence="2" id="KW-1185">Reference proteome</keyword>
<sequence>MKPQRMRMTHELVSAYGMVDKMDILRAKRATGEQMTRFHTDEYVHFLQNVTPETCDKLSSHGTRFLVGDDNPAWDGLFEFCSLSAGGSIEAAQRLTSGAADIAINWAGGLHHAKKREASGFCYINDIVLAILELLRFYPRVLYIDIDCHHGDGVEEAFYTTDRVMTCSFHKFGEYFPGTGTQDDRGRGRGRGYAVNVPLKDGITDETYRSVFEPVIYKINEVFKPCAIVLQCGADSLAGDKLGCFNITMQGHANCVRFVRKLGIPFMMVGGGGYTVKNVARTWTYETACALGIQDEIDPNMPWNEYFEWFGPRYRLEVVRNNMEDLNVKDGSLDKVREVALQHISELRPAPSVGLKDVPRESIGEHLGFSAQQMYTDETDEKLAQNMRLVYSLQDSSTSDDEDDAVTDSDDESLSDRRALRNSRRIRSGKARMSIMTNQLINVPRLEEDGHGYWDYGLGHIPEPATVPAKHMKRRFFQSSARWDDLLRRVTLANEGVGMPKVFVADIMANGGRSGEHDLSDPEEMDIDDEEATPEQTSLCTMSDHSIVKEQPGRITPPSVEVAEASAQQQETLRARTRRWGRKFTTKDGWFGDYNYVWLCTPTLPFSIGGKKKRTMPPFFPLESDLPLLLALACGLQHALAMLAGLITPPIIFASALSLDSETSAYMISASLIGCGILSLVQMSRIHLFKNYHLGTGLISVVGTSFATLSTANAIFDAMYADGTCASTTASDGTVTREPCPDAYGMVLGTSIICSFLEIFMSFVSPRVLQRIFPPLVTGTVILMIGASLIGSSGIPNWGGGSNDCAGRPTSGIFELCPTIYAPRPLPWGSPEFIGIGFLSFVAIILTELFGSPFLKNISIIVGLAVGCIVAGACGYIDGSSITTAPAITFLWVHRFKIRVYPPAILPMLAVYVSLAMEAIGDITASAEVSRVPVDGEDFDSRIQGGVLSDGIGGFLSALFTVTPLSIFAQNNGVIAITRCANRTAGRFCCMFLILFGVLGKISGVFLAIPDPVLGGVTTFLFASVAVSGIRVLSYIEFTRRNRFVLAAALSFGIGDLLVPAIFTHLFDGVNHPNKGLQGFMDSITIVLSTPFLVAGIVAAVLNLILPQEDKEDDESSTSDMLDIEASHLEKEKAM</sequence>
<evidence type="ECO:0000313" key="1">
    <source>
        <dbReference type="EMBL" id="KAJ3552438.1"/>
    </source>
</evidence>
<proteinExistence type="predicted"/>